<feature type="compositionally biased region" description="Polar residues" evidence="2">
    <location>
        <begin position="283"/>
        <end position="293"/>
    </location>
</feature>
<feature type="region of interest" description="Disordered" evidence="2">
    <location>
        <begin position="281"/>
        <end position="339"/>
    </location>
</feature>
<dbReference type="InterPro" id="IPR022150">
    <property type="entry name" value="AKNA_dom"/>
</dbReference>
<evidence type="ECO:0000259" key="3">
    <source>
        <dbReference type="Pfam" id="PF12443"/>
    </source>
</evidence>
<feature type="region of interest" description="Disordered" evidence="2">
    <location>
        <begin position="402"/>
        <end position="428"/>
    </location>
</feature>
<feature type="coiled-coil region" evidence="1">
    <location>
        <begin position="94"/>
        <end position="121"/>
    </location>
</feature>
<organism evidence="4 5">
    <name type="scientific">Athene cunicularia</name>
    <name type="common">Burrowing owl</name>
    <name type="synonym">Speotyto cunicularia</name>
    <dbReference type="NCBI Taxonomy" id="194338"/>
    <lineage>
        <taxon>Eukaryota</taxon>
        <taxon>Metazoa</taxon>
        <taxon>Chordata</taxon>
        <taxon>Craniata</taxon>
        <taxon>Vertebrata</taxon>
        <taxon>Euteleostomi</taxon>
        <taxon>Archelosauria</taxon>
        <taxon>Archosauria</taxon>
        <taxon>Dinosauria</taxon>
        <taxon>Saurischia</taxon>
        <taxon>Theropoda</taxon>
        <taxon>Coelurosauria</taxon>
        <taxon>Aves</taxon>
        <taxon>Neognathae</taxon>
        <taxon>Neoaves</taxon>
        <taxon>Telluraves</taxon>
        <taxon>Strigiformes</taxon>
        <taxon>Strigidae</taxon>
        <taxon>Athene</taxon>
    </lineage>
</organism>
<evidence type="ECO:0000313" key="5">
    <source>
        <dbReference type="Proteomes" id="UP000472269"/>
    </source>
</evidence>
<accession>A0A663MK53</accession>
<sequence>MSFDSTFGQKFQLIDLILHYVGLQCGTAASALPAAGTEAANCLNPSNLLPELTLGEKMSQILKDQTDQLIKKVEDFSKHMAQDTFLFQDNYLVLNQLKRYLDALERNYLTARKEHRNLQLQNYKNKYINVGEFDPERKVEGEIFRLGMLLEDIQEETDASKCNLSSLRTSYESAHSSYSLCESSVVSSIADPPERRHTETAFLHKNSEGEKSQTTDVTPQTNQFSLEDKYNLCLNMLQKRAESTSRRETEPLGKGGLLTNKHSSNMMGFLSSEEKYAAEGLASRSQGTLSQKFNVDEESMKGDTSSQERNTGTSSLFIQRKPTDLSDTNHSSDSEDISAYDSYDDLQSKELVNSKTECYKTFNTRLCGERKGLRCRCPRGSRDQCKPRNHKECLQPCALCRNKRSGSSSYSQKRISTQKPQRNKEPHELVNRLSERQNSEAAKTCYSSPYDKITLSRQYLPSKKSAQRKSAINTRNRNTNDSNANILSSTLDHAIQTANSLKKATERMVRAVSEDLAKVKRKQL</sequence>
<evidence type="ECO:0000256" key="1">
    <source>
        <dbReference type="SAM" id="Coils"/>
    </source>
</evidence>
<evidence type="ECO:0000313" key="4">
    <source>
        <dbReference type="Ensembl" id="ENSACUP00000012192.1"/>
    </source>
</evidence>
<keyword evidence="5" id="KW-1185">Reference proteome</keyword>
<feature type="compositionally biased region" description="Polar residues" evidence="2">
    <location>
        <begin position="468"/>
        <end position="484"/>
    </location>
</feature>
<reference evidence="4" key="2">
    <citation type="submission" date="2025-09" db="UniProtKB">
        <authorList>
            <consortium name="Ensembl"/>
        </authorList>
    </citation>
    <scope>IDENTIFICATION</scope>
</reference>
<feature type="region of interest" description="Disordered" evidence="2">
    <location>
        <begin position="241"/>
        <end position="264"/>
    </location>
</feature>
<proteinExistence type="predicted"/>
<dbReference type="OMA" id="PRNHKEC"/>
<gene>
    <name evidence="4" type="primary">AKNAD1</name>
</gene>
<dbReference type="Pfam" id="PF12443">
    <property type="entry name" value="AKNA"/>
    <property type="match status" value="1"/>
</dbReference>
<dbReference type="InterPro" id="IPR052655">
    <property type="entry name" value="AKNA_Centrosome-Trans_reg"/>
</dbReference>
<evidence type="ECO:0000256" key="2">
    <source>
        <dbReference type="SAM" id="MobiDB-lite"/>
    </source>
</evidence>
<feature type="domain" description="AKNA" evidence="3">
    <location>
        <begin position="27"/>
        <end position="97"/>
    </location>
</feature>
<keyword evidence="1" id="KW-0175">Coiled coil</keyword>
<dbReference type="Ensembl" id="ENSACUT00000013018.1">
    <property type="protein sequence ID" value="ENSACUP00000012192.1"/>
    <property type="gene ID" value="ENSACUG00000008244.1"/>
</dbReference>
<dbReference type="PANTHER" id="PTHR21510:SF16">
    <property type="entry name" value="PROTEIN AKNAD1"/>
    <property type="match status" value="1"/>
</dbReference>
<dbReference type="Proteomes" id="UP000472269">
    <property type="component" value="Unplaced"/>
</dbReference>
<dbReference type="PANTHER" id="PTHR21510">
    <property type="entry name" value="AKNA DOMAIN-CONTAINING PROTEIN"/>
    <property type="match status" value="1"/>
</dbReference>
<feature type="region of interest" description="Disordered" evidence="2">
    <location>
        <begin position="461"/>
        <end position="484"/>
    </location>
</feature>
<dbReference type="AlphaFoldDB" id="A0A663MK53"/>
<protein>
    <recommendedName>
        <fullName evidence="3">AKNA domain-containing protein</fullName>
    </recommendedName>
</protein>
<reference evidence="4" key="1">
    <citation type="submission" date="2025-08" db="UniProtKB">
        <authorList>
            <consortium name="Ensembl"/>
        </authorList>
    </citation>
    <scope>IDENTIFICATION</scope>
</reference>
<name>A0A663MK53_ATHCN</name>
<feature type="compositionally biased region" description="Polar residues" evidence="2">
    <location>
        <begin position="405"/>
        <end position="420"/>
    </location>
</feature>
<feature type="compositionally biased region" description="Polar residues" evidence="2">
    <location>
        <begin position="302"/>
        <end position="317"/>
    </location>
</feature>
<feature type="compositionally biased region" description="Basic and acidic residues" evidence="2">
    <location>
        <begin position="241"/>
        <end position="251"/>
    </location>
</feature>
<feature type="region of interest" description="Disordered" evidence="2">
    <location>
        <begin position="203"/>
        <end position="222"/>
    </location>
</feature>